<dbReference type="EMBL" id="JAFBFH010000017">
    <property type="protein sequence ID" value="MBM7715674.1"/>
    <property type="molecule type" value="Genomic_DNA"/>
</dbReference>
<dbReference type="RefSeq" id="WP_077109459.1">
    <property type="nucleotide sequence ID" value="NZ_JAFBFH010000017.1"/>
</dbReference>
<keyword evidence="1" id="KW-1133">Transmembrane helix</keyword>
<evidence type="ECO:0000259" key="2">
    <source>
        <dbReference type="Pfam" id="PF07331"/>
    </source>
</evidence>
<dbReference type="Proteomes" id="UP000823485">
    <property type="component" value="Unassembled WGS sequence"/>
</dbReference>
<accession>A0ABS2R951</accession>
<feature type="domain" description="DUF1468" evidence="2">
    <location>
        <begin position="11"/>
        <end position="147"/>
    </location>
</feature>
<keyword evidence="1" id="KW-0812">Transmembrane</keyword>
<name>A0ABS2R951_9BACI</name>
<evidence type="ECO:0000313" key="3">
    <source>
        <dbReference type="EMBL" id="MBM7715674.1"/>
    </source>
</evidence>
<organism evidence="3 4">
    <name type="scientific">Siminovitchia thermophila</name>
    <dbReference type="NCBI Taxonomy" id="1245522"/>
    <lineage>
        <taxon>Bacteria</taxon>
        <taxon>Bacillati</taxon>
        <taxon>Bacillota</taxon>
        <taxon>Bacilli</taxon>
        <taxon>Bacillales</taxon>
        <taxon>Bacillaceae</taxon>
        <taxon>Siminovitchia</taxon>
    </lineage>
</organism>
<protein>
    <submittedName>
        <fullName evidence="3">Magnesium-transporting ATPase (P-type)</fullName>
    </submittedName>
</protein>
<gene>
    <name evidence="3" type="ORF">JOC94_002663</name>
</gene>
<evidence type="ECO:0000313" key="4">
    <source>
        <dbReference type="Proteomes" id="UP000823485"/>
    </source>
</evidence>
<feature type="transmembrane region" description="Helical" evidence="1">
    <location>
        <begin position="36"/>
        <end position="58"/>
    </location>
</feature>
<dbReference type="InterPro" id="IPR009936">
    <property type="entry name" value="DUF1468"/>
</dbReference>
<evidence type="ECO:0000256" key="1">
    <source>
        <dbReference type="SAM" id="Phobius"/>
    </source>
</evidence>
<reference evidence="3 4" key="1">
    <citation type="submission" date="2021-01" db="EMBL/GenBank/DDBJ databases">
        <title>Genomic Encyclopedia of Type Strains, Phase IV (KMG-IV): sequencing the most valuable type-strain genomes for metagenomic binning, comparative biology and taxonomic classification.</title>
        <authorList>
            <person name="Goeker M."/>
        </authorList>
    </citation>
    <scope>NUCLEOTIDE SEQUENCE [LARGE SCALE GENOMIC DNA]</scope>
    <source>
        <strain evidence="3 4">DSM 105453</strain>
    </source>
</reference>
<keyword evidence="4" id="KW-1185">Reference proteome</keyword>
<proteinExistence type="predicted"/>
<feature type="transmembrane region" description="Helical" evidence="1">
    <location>
        <begin position="123"/>
        <end position="142"/>
    </location>
</feature>
<dbReference type="Pfam" id="PF07331">
    <property type="entry name" value="TctB"/>
    <property type="match status" value="1"/>
</dbReference>
<comment type="caution">
    <text evidence="3">The sequence shown here is derived from an EMBL/GenBank/DDBJ whole genome shotgun (WGS) entry which is preliminary data.</text>
</comment>
<feature type="transmembrane region" description="Helical" evidence="1">
    <location>
        <begin position="74"/>
        <end position="103"/>
    </location>
</feature>
<sequence length="152" mass="17552">MIRRNMSYDLVFSLVLVFLSLAAIWKTKGLNEMSYLFPRTVSIILLFLSVMYLAVVLVRKERPKLFEHIHKRQLFIIGLGMVAYVVLIGLLGFLLASIIYLSVFTWYLMMGEDKPGNRRVFHSAWSAMAVSVFFFVLFRYIFNVPLPAGIFG</sequence>
<keyword evidence="1" id="KW-0472">Membrane</keyword>